<keyword evidence="9 10" id="KW-0472">Membrane</keyword>
<keyword evidence="7 10" id="KW-0720">Serine protease</keyword>
<evidence type="ECO:0000313" key="12">
    <source>
        <dbReference type="EMBL" id="KAF9507865.1"/>
    </source>
</evidence>
<evidence type="ECO:0000256" key="8">
    <source>
        <dbReference type="ARBA" id="ARBA00022989"/>
    </source>
</evidence>
<protein>
    <recommendedName>
        <fullName evidence="10">Rhomboid-type serine protease</fullName>
        <ecNumber evidence="10">3.4.21.105</ecNumber>
    </recommendedName>
</protein>
<dbReference type="EC" id="3.4.21.105" evidence="10"/>
<name>A0A9P6DRR3_9AGAM</name>
<keyword evidence="5 10" id="KW-0812">Transmembrane</keyword>
<comment type="caution">
    <text evidence="12">The sequence shown here is derived from an EMBL/GenBank/DDBJ whole genome shotgun (WGS) entry which is preliminary data.</text>
</comment>
<dbReference type="Pfam" id="PF01694">
    <property type="entry name" value="Rhomboid"/>
    <property type="match status" value="1"/>
</dbReference>
<comment type="function">
    <text evidence="10">Serine protease involved in intramembrane proteolysis.</text>
</comment>
<dbReference type="EMBL" id="MU129070">
    <property type="protein sequence ID" value="KAF9507865.1"/>
    <property type="molecule type" value="Genomic_DNA"/>
</dbReference>
<feature type="transmembrane region" description="Helical" evidence="10">
    <location>
        <begin position="209"/>
        <end position="228"/>
    </location>
</feature>
<feature type="transmembrane region" description="Helical" evidence="10">
    <location>
        <begin position="42"/>
        <end position="62"/>
    </location>
</feature>
<evidence type="ECO:0000256" key="6">
    <source>
        <dbReference type="ARBA" id="ARBA00022801"/>
    </source>
</evidence>
<feature type="transmembrane region" description="Helical" evidence="10">
    <location>
        <begin position="144"/>
        <end position="166"/>
    </location>
</feature>
<evidence type="ECO:0000256" key="7">
    <source>
        <dbReference type="ARBA" id="ARBA00022825"/>
    </source>
</evidence>
<keyword evidence="8 10" id="KW-1133">Transmembrane helix</keyword>
<evidence type="ECO:0000256" key="4">
    <source>
        <dbReference type="ARBA" id="ARBA00022670"/>
    </source>
</evidence>
<keyword evidence="6 10" id="KW-0378">Hydrolase</keyword>
<evidence type="ECO:0000256" key="1">
    <source>
        <dbReference type="ARBA" id="ARBA00000156"/>
    </source>
</evidence>
<reference evidence="12" key="1">
    <citation type="journal article" date="2020" name="Nat. Commun.">
        <title>Large-scale genome sequencing of mycorrhizal fungi provides insights into the early evolution of symbiotic traits.</title>
        <authorList>
            <person name="Miyauchi S."/>
            <person name="Kiss E."/>
            <person name="Kuo A."/>
            <person name="Drula E."/>
            <person name="Kohler A."/>
            <person name="Sanchez-Garcia M."/>
            <person name="Morin E."/>
            <person name="Andreopoulos B."/>
            <person name="Barry K.W."/>
            <person name="Bonito G."/>
            <person name="Buee M."/>
            <person name="Carver A."/>
            <person name="Chen C."/>
            <person name="Cichocki N."/>
            <person name="Clum A."/>
            <person name="Culley D."/>
            <person name="Crous P.W."/>
            <person name="Fauchery L."/>
            <person name="Girlanda M."/>
            <person name="Hayes R.D."/>
            <person name="Keri Z."/>
            <person name="LaButti K."/>
            <person name="Lipzen A."/>
            <person name="Lombard V."/>
            <person name="Magnuson J."/>
            <person name="Maillard F."/>
            <person name="Murat C."/>
            <person name="Nolan M."/>
            <person name="Ohm R.A."/>
            <person name="Pangilinan J."/>
            <person name="Pereira M.F."/>
            <person name="Perotto S."/>
            <person name="Peter M."/>
            <person name="Pfister S."/>
            <person name="Riley R."/>
            <person name="Sitrit Y."/>
            <person name="Stielow J.B."/>
            <person name="Szollosi G."/>
            <person name="Zifcakova L."/>
            <person name="Stursova M."/>
            <person name="Spatafora J.W."/>
            <person name="Tedersoo L."/>
            <person name="Vaario L.M."/>
            <person name="Yamada A."/>
            <person name="Yan M."/>
            <person name="Wang P."/>
            <person name="Xu J."/>
            <person name="Bruns T."/>
            <person name="Baldrian P."/>
            <person name="Vilgalys R."/>
            <person name="Dunand C."/>
            <person name="Henrissat B."/>
            <person name="Grigoriev I.V."/>
            <person name="Hibbett D."/>
            <person name="Nagy L.G."/>
            <person name="Martin F.M."/>
        </authorList>
    </citation>
    <scope>NUCLEOTIDE SEQUENCE</scope>
    <source>
        <strain evidence="12">UP504</strain>
    </source>
</reference>
<dbReference type="GO" id="GO:0016020">
    <property type="term" value="C:membrane"/>
    <property type="evidence" value="ECO:0007669"/>
    <property type="project" value="UniProtKB-SubCell"/>
</dbReference>
<comment type="catalytic activity">
    <reaction evidence="1 10">
        <text>Cleaves type-1 transmembrane domains using a catalytic dyad composed of serine and histidine that are contributed by different transmembrane domains.</text>
        <dbReference type="EC" id="3.4.21.105"/>
    </reaction>
</comment>
<feature type="domain" description="Peptidase S54 rhomboid" evidence="11">
    <location>
        <begin position="142"/>
        <end position="279"/>
    </location>
</feature>
<organism evidence="12 13">
    <name type="scientific">Hydnum rufescens UP504</name>
    <dbReference type="NCBI Taxonomy" id="1448309"/>
    <lineage>
        <taxon>Eukaryota</taxon>
        <taxon>Fungi</taxon>
        <taxon>Dikarya</taxon>
        <taxon>Basidiomycota</taxon>
        <taxon>Agaricomycotina</taxon>
        <taxon>Agaricomycetes</taxon>
        <taxon>Cantharellales</taxon>
        <taxon>Hydnaceae</taxon>
        <taxon>Hydnum</taxon>
    </lineage>
</organism>
<dbReference type="InterPro" id="IPR035952">
    <property type="entry name" value="Rhomboid-like_sf"/>
</dbReference>
<dbReference type="Gene3D" id="1.20.1540.10">
    <property type="entry name" value="Rhomboid-like"/>
    <property type="match status" value="1"/>
</dbReference>
<dbReference type="InterPro" id="IPR022764">
    <property type="entry name" value="Peptidase_S54_rhomboid_dom"/>
</dbReference>
<evidence type="ECO:0000313" key="13">
    <source>
        <dbReference type="Proteomes" id="UP000886523"/>
    </source>
</evidence>
<dbReference type="GO" id="GO:0004252">
    <property type="term" value="F:serine-type endopeptidase activity"/>
    <property type="evidence" value="ECO:0007669"/>
    <property type="project" value="InterPro"/>
</dbReference>
<keyword evidence="13" id="KW-1185">Reference proteome</keyword>
<evidence type="ECO:0000259" key="11">
    <source>
        <dbReference type="Pfam" id="PF01694"/>
    </source>
</evidence>
<comment type="similarity">
    <text evidence="3 10">Belongs to the peptidase S54 family.</text>
</comment>
<evidence type="ECO:0000256" key="2">
    <source>
        <dbReference type="ARBA" id="ARBA00004141"/>
    </source>
</evidence>
<feature type="transmembrane region" description="Helical" evidence="10">
    <location>
        <begin position="178"/>
        <end position="197"/>
    </location>
</feature>
<dbReference type="PANTHER" id="PTHR22936:SF69">
    <property type="entry name" value="RHOMBOID-LIKE PROTEIN"/>
    <property type="match status" value="1"/>
</dbReference>
<dbReference type="OrthoDB" id="2146116at2759"/>
<feature type="transmembrane region" description="Helical" evidence="10">
    <location>
        <begin position="262"/>
        <end position="281"/>
    </location>
</feature>
<evidence type="ECO:0000256" key="5">
    <source>
        <dbReference type="ARBA" id="ARBA00022692"/>
    </source>
</evidence>
<accession>A0A9P6DRR3</accession>
<comment type="subcellular location">
    <subcellularLocation>
        <location evidence="2 10">Membrane</location>
        <topology evidence="2 10">Multi-pass membrane protein</topology>
    </subcellularLocation>
</comment>
<keyword evidence="4 10" id="KW-0645">Protease</keyword>
<dbReference type="Proteomes" id="UP000886523">
    <property type="component" value="Unassembled WGS sequence"/>
</dbReference>
<dbReference type="InterPro" id="IPR002610">
    <property type="entry name" value="Peptidase_S54_rhomboid-like"/>
</dbReference>
<proteinExistence type="inferred from homology"/>
<dbReference type="PANTHER" id="PTHR22936">
    <property type="entry name" value="RHOMBOID-RELATED"/>
    <property type="match status" value="1"/>
</dbReference>
<evidence type="ECO:0000256" key="3">
    <source>
        <dbReference type="ARBA" id="ARBA00009045"/>
    </source>
</evidence>
<dbReference type="SUPFAM" id="SSF144091">
    <property type="entry name" value="Rhomboid-like"/>
    <property type="match status" value="1"/>
</dbReference>
<evidence type="ECO:0000256" key="10">
    <source>
        <dbReference type="RuleBase" id="RU362115"/>
    </source>
</evidence>
<dbReference type="GO" id="GO:0006508">
    <property type="term" value="P:proteolysis"/>
    <property type="evidence" value="ECO:0007669"/>
    <property type="project" value="UniProtKB-KW"/>
</dbReference>
<evidence type="ECO:0000256" key="9">
    <source>
        <dbReference type="ARBA" id="ARBA00023136"/>
    </source>
</evidence>
<feature type="transmembrane region" description="Helical" evidence="10">
    <location>
        <begin position="240"/>
        <end position="256"/>
    </location>
</feature>
<gene>
    <name evidence="12" type="ORF">BS47DRAFT_1303472</name>
</gene>
<sequence>MNEGASPLPPPKRPTLFERVVGSDPLHQRLENKKMGIGRQKFAFVTWTLSVIMLGVLVYELVYNGHEQGNPFSFKPFVNPMLGPSSFGLVHLGARFPACMRIVSAIPLSTSVGCVNTANPPTKICTIEQICGFGGFHNKNPDQWFRFIIPIFLHAGVLHFLINMLAQLTLSAQVEKEMGSVGFLILYMAAGIFGNVLGGNFALVGIPSLGASGAIFGTVAVMWVDLIAHWGLEYKPVRKLMFLIVDLIIGISIGFIPGIDNFAHMGGLLMGLLCAIILYPVISPTKRHSILMWSARIAAIPLAVVLFVVLIRNFYKADPFSSCNWCRYLSCIPASWNNQCKG</sequence>
<feature type="transmembrane region" description="Helical" evidence="10">
    <location>
        <begin position="293"/>
        <end position="315"/>
    </location>
</feature>
<dbReference type="AlphaFoldDB" id="A0A9P6DRR3"/>